<dbReference type="EMBL" id="OMOF01000065">
    <property type="protein sequence ID" value="SPF35884.1"/>
    <property type="molecule type" value="Genomic_DNA"/>
</dbReference>
<dbReference type="OrthoDB" id="9810761at2"/>
<dbReference type="NCBIfam" id="NF041591">
    <property type="entry name" value="CxxC_VVA0879"/>
    <property type="match status" value="1"/>
</dbReference>
<accession>A0A2U3K890</accession>
<dbReference type="Gene3D" id="3.40.50.300">
    <property type="entry name" value="P-loop containing nucleotide triphosphate hydrolases"/>
    <property type="match status" value="1"/>
</dbReference>
<evidence type="ECO:0000313" key="1">
    <source>
        <dbReference type="EMBL" id="SPF35884.1"/>
    </source>
</evidence>
<proteinExistence type="predicted"/>
<reference evidence="2" key="1">
    <citation type="submission" date="2018-02" db="EMBL/GenBank/DDBJ databases">
        <authorList>
            <person name="Hausmann B."/>
        </authorList>
    </citation>
    <scope>NUCLEOTIDE SEQUENCE [LARGE SCALE GENOMIC DNA]</scope>
    <source>
        <strain evidence="2">Peat soil MAG SbF1</strain>
    </source>
</reference>
<organism evidence="1 2">
    <name type="scientific">Candidatus Desulfosporosinus infrequens</name>
    <dbReference type="NCBI Taxonomy" id="2043169"/>
    <lineage>
        <taxon>Bacteria</taxon>
        <taxon>Bacillati</taxon>
        <taxon>Bacillota</taxon>
        <taxon>Clostridia</taxon>
        <taxon>Eubacteriales</taxon>
        <taxon>Desulfitobacteriaceae</taxon>
        <taxon>Desulfosporosinus</taxon>
    </lineage>
</organism>
<dbReference type="Proteomes" id="UP000238916">
    <property type="component" value="Unassembled WGS sequence"/>
</dbReference>
<sequence length="245" mass="28341">MKNIVGKSLYSRVSSGAKCRILTVSPMLDMQKNERIYFCEINEWDKVYYQALSETKVWDYYSEQNDQDLKSLYDNIEHTVPMNVDRVALQEIRSTRAAVGLLKIIQDGHDGVITTCHAATPHQELTDFVLDKLKEVDSIGNKPKIIRQTRREWLAEGRRRFGDDMNDWKFKCPQCGRINLVGEFEKYYMSGSSAFNHCIGYFLHPEGGCNWKTNGISSPNGQMKVMVRENGREFEVFEFADIKVE</sequence>
<protein>
    <submittedName>
        <fullName evidence="1">Flp pilus assembly protein, ATPase CpaF (Modular protein)</fullName>
    </submittedName>
</protein>
<name>A0A2U3K890_9FIRM</name>
<evidence type="ECO:0000313" key="2">
    <source>
        <dbReference type="Proteomes" id="UP000238916"/>
    </source>
</evidence>
<dbReference type="InterPro" id="IPR027417">
    <property type="entry name" value="P-loop_NTPase"/>
</dbReference>
<dbReference type="InterPro" id="IPR048166">
    <property type="entry name" value="VVA0879-like"/>
</dbReference>
<dbReference type="AlphaFoldDB" id="A0A2U3K890"/>
<gene>
    <name evidence="1" type="ORF">SBF1_1570004</name>
</gene>